<protein>
    <submittedName>
        <fullName evidence="1">Transcriptional regulator</fullName>
    </submittedName>
</protein>
<dbReference type="Gene3D" id="1.10.10.60">
    <property type="entry name" value="Homeodomain-like"/>
    <property type="match status" value="1"/>
</dbReference>
<dbReference type="EMBL" id="WPIP01000100">
    <property type="protein sequence ID" value="MVM92491.1"/>
    <property type="molecule type" value="Genomic_DNA"/>
</dbReference>
<dbReference type="GO" id="GO:0003677">
    <property type="term" value="F:DNA binding"/>
    <property type="evidence" value="ECO:0007669"/>
    <property type="project" value="InterPro"/>
</dbReference>
<accession>A0A6I1NW47</accession>
<organism evidence="1 2">
    <name type="scientific">Acinetobacter baumannii</name>
    <dbReference type="NCBI Taxonomy" id="470"/>
    <lineage>
        <taxon>Bacteria</taxon>
        <taxon>Pseudomonadati</taxon>
        <taxon>Pseudomonadota</taxon>
        <taxon>Gammaproteobacteria</taxon>
        <taxon>Moraxellales</taxon>
        <taxon>Moraxellaceae</taxon>
        <taxon>Acinetobacter</taxon>
        <taxon>Acinetobacter calcoaceticus/baumannii complex</taxon>
    </lineage>
</organism>
<proteinExistence type="predicted"/>
<sequence>MTLKEKILFLTVTRGYTQQEVSDETGIEQSSVSRILKNTQKSVGYQKGIALDAFVNREKEKMQSQTA</sequence>
<dbReference type="SUPFAM" id="SSF47413">
    <property type="entry name" value="lambda repressor-like DNA-binding domains"/>
    <property type="match status" value="1"/>
</dbReference>
<gene>
    <name evidence="1" type="ORF">GNY86_13250</name>
</gene>
<dbReference type="AlphaFoldDB" id="A0A6I1NW47"/>
<evidence type="ECO:0000313" key="2">
    <source>
        <dbReference type="Proteomes" id="UP000439424"/>
    </source>
</evidence>
<reference evidence="1 2" key="1">
    <citation type="submission" date="2019-11" db="EMBL/GenBank/DDBJ databases">
        <title>Multidrug-resistant Acinetobacter baumannii moving toward extensively drug-resistant over fifteen years in South of Brazil.</title>
        <authorList>
            <person name="Fedrigo N.H."/>
            <person name="Cerdeira L."/>
            <person name="Fuga B."/>
            <person name="Marini P.V.B."/>
            <person name="Shinohara D.R."/>
            <person name="Carrara-Marroni F.E."/>
            <person name="Lincopan N."/>
            <person name="Tognim M.C.B."/>
        </authorList>
    </citation>
    <scope>NUCLEOTIDE SEQUENCE [LARGE SCALE GENOMIC DNA]</scope>
    <source>
        <strain evidence="1 2">Ac576</strain>
    </source>
</reference>
<comment type="caution">
    <text evidence="1">The sequence shown here is derived from an EMBL/GenBank/DDBJ whole genome shotgun (WGS) entry which is preliminary data.</text>
</comment>
<evidence type="ECO:0000313" key="1">
    <source>
        <dbReference type="EMBL" id="MVM92491.1"/>
    </source>
</evidence>
<dbReference type="InterPro" id="IPR010982">
    <property type="entry name" value="Lambda_DNA-bd_dom_sf"/>
</dbReference>
<dbReference type="Proteomes" id="UP000439424">
    <property type="component" value="Unassembled WGS sequence"/>
</dbReference>
<name>A0A6I1NW47_ACIBA</name>
<dbReference type="RefSeq" id="WP_000172739.1">
    <property type="nucleotide sequence ID" value="NZ_CAJHGN010000005.1"/>
</dbReference>